<evidence type="ECO:0000256" key="1">
    <source>
        <dbReference type="ARBA" id="ARBA00022729"/>
    </source>
</evidence>
<protein>
    <submittedName>
        <fullName evidence="3">HAD family acid phosphatase</fullName>
    </submittedName>
</protein>
<reference evidence="4" key="1">
    <citation type="journal article" date="2021" name="ISME J.">
        <title>Evolutionary origin and ecological implication of a unique nif island in free-living Bradyrhizobium lineages.</title>
        <authorList>
            <person name="Tao J."/>
        </authorList>
    </citation>
    <scope>NUCLEOTIDE SEQUENCE [LARGE SCALE GENOMIC DNA]</scope>
    <source>
        <strain evidence="4">SZCCT0434</strain>
    </source>
</reference>
<dbReference type="InterPro" id="IPR023214">
    <property type="entry name" value="HAD_sf"/>
</dbReference>
<evidence type="ECO:0000313" key="4">
    <source>
        <dbReference type="Proteomes" id="UP001315278"/>
    </source>
</evidence>
<dbReference type="Proteomes" id="UP001315278">
    <property type="component" value="Unassembled WGS sequence"/>
</dbReference>
<dbReference type="RefSeq" id="WP_212493289.1">
    <property type="nucleotide sequence ID" value="NZ_JAFCJH010000017.1"/>
</dbReference>
<organism evidence="3 4">
    <name type="scientific">Bradyrhizobium jicamae</name>
    <dbReference type="NCBI Taxonomy" id="280332"/>
    <lineage>
        <taxon>Bacteria</taxon>
        <taxon>Pseudomonadati</taxon>
        <taxon>Pseudomonadota</taxon>
        <taxon>Alphaproteobacteria</taxon>
        <taxon>Hyphomicrobiales</taxon>
        <taxon>Nitrobacteraceae</taxon>
        <taxon>Bradyrhizobium</taxon>
    </lineage>
</organism>
<dbReference type="Gene3D" id="3.40.50.1000">
    <property type="entry name" value="HAD superfamily/HAD-like"/>
    <property type="match status" value="1"/>
</dbReference>
<feature type="chain" id="PRO_5045481871" evidence="2">
    <location>
        <begin position="30"/>
        <end position="247"/>
    </location>
</feature>
<proteinExistence type="predicted"/>
<keyword evidence="1 2" id="KW-0732">Signal</keyword>
<accession>A0ABS5FKR5</accession>
<dbReference type="InterPro" id="IPR005519">
    <property type="entry name" value="Acid_phosphat_B-like"/>
</dbReference>
<dbReference type="PANTHER" id="PTHR31284">
    <property type="entry name" value="ACID PHOSPHATASE-LIKE PROTEIN"/>
    <property type="match status" value="1"/>
</dbReference>
<keyword evidence="4" id="KW-1185">Reference proteome</keyword>
<sequence length="247" mass="26674">MTCWASRRSRLVAAAVVAMLAIAPGAAIADECPAMPPNHIPDAPPPPLNIDNVKARLTDYHDNFYLADVAAVFGVAQMFIDSYSGQAQSPAIVFDIDETSLTNWPNLAADNFGFIAGGACDALPAGPCGFNKWIAMASAEPLPGAVDLFKAAKRKRIAVIFITGRHDSQRDATVINLDHAGYAWTELHTRPDRDEFPTVQAFKTSERAKVAAEGYTIIANIGDQMSDIDGDNSGCRFKVPNPFYFIK</sequence>
<dbReference type="SUPFAM" id="SSF56784">
    <property type="entry name" value="HAD-like"/>
    <property type="match status" value="1"/>
</dbReference>
<comment type="caution">
    <text evidence="3">The sequence shown here is derived from an EMBL/GenBank/DDBJ whole genome shotgun (WGS) entry which is preliminary data.</text>
</comment>
<gene>
    <name evidence="3" type="ORF">JQ615_18455</name>
</gene>
<dbReference type="EMBL" id="JAFCJH010000017">
    <property type="protein sequence ID" value="MBR0797373.1"/>
    <property type="molecule type" value="Genomic_DNA"/>
</dbReference>
<feature type="signal peptide" evidence="2">
    <location>
        <begin position="1"/>
        <end position="29"/>
    </location>
</feature>
<dbReference type="InterPro" id="IPR036412">
    <property type="entry name" value="HAD-like_sf"/>
</dbReference>
<name>A0ABS5FKR5_9BRAD</name>
<dbReference type="Pfam" id="PF03767">
    <property type="entry name" value="Acid_phosphat_B"/>
    <property type="match status" value="1"/>
</dbReference>
<evidence type="ECO:0000256" key="2">
    <source>
        <dbReference type="SAM" id="SignalP"/>
    </source>
</evidence>
<evidence type="ECO:0000313" key="3">
    <source>
        <dbReference type="EMBL" id="MBR0797373.1"/>
    </source>
</evidence>
<dbReference type="PANTHER" id="PTHR31284:SF10">
    <property type="entry name" value="ACID PHOSPHATASE-LIKE PROTEIN"/>
    <property type="match status" value="1"/>
</dbReference>